<evidence type="ECO:0008006" key="2">
    <source>
        <dbReference type="Google" id="ProtNLM"/>
    </source>
</evidence>
<reference evidence="1" key="1">
    <citation type="submission" date="2018-05" db="EMBL/GenBank/DDBJ databases">
        <authorList>
            <person name="Lanie J.A."/>
            <person name="Ng W.-L."/>
            <person name="Kazmierczak K.M."/>
            <person name="Andrzejewski T.M."/>
            <person name="Davidsen T.M."/>
            <person name="Wayne K.J."/>
            <person name="Tettelin H."/>
            <person name="Glass J.I."/>
            <person name="Rusch D."/>
            <person name="Podicherti R."/>
            <person name="Tsui H.-C.T."/>
            <person name="Winkler M.E."/>
        </authorList>
    </citation>
    <scope>NUCLEOTIDE SEQUENCE</scope>
</reference>
<protein>
    <recommendedName>
        <fullName evidence="2">DUF3108 domain-containing protein</fullName>
    </recommendedName>
</protein>
<gene>
    <name evidence="1" type="ORF">METZ01_LOCUS81563</name>
</gene>
<name>A0A381UKP6_9ZZZZ</name>
<dbReference type="InterPro" id="IPR021457">
    <property type="entry name" value="DUF3108"/>
</dbReference>
<dbReference type="AlphaFoldDB" id="A0A381UKP6"/>
<sequence length="242" mass="28116">MSYRCLLVGLAVVLLQADEKDEKLHYTVTLLKIPCVDVTMVNKTVEQNQMRLDFSAKTKNIFDYFFAVDNQYNTWYNSQTFQMTKYASTIKQPNTDYSFELSWNPETGKYSTSKQSYGRPEGSHNIFSLLMRARQLTWKKIDTLWWPVEHEGKPYRGRYLWVDSTEVSVGSEKISADHYRLDLKSADGEAMELLEVSDVFSWAIVLDGCVRQLWIEQNGDRRILRAEVSVRGFTLTAELKSD</sequence>
<dbReference type="EMBL" id="UINC01006632">
    <property type="protein sequence ID" value="SVA28709.1"/>
    <property type="molecule type" value="Genomic_DNA"/>
</dbReference>
<evidence type="ECO:0000313" key="1">
    <source>
        <dbReference type="EMBL" id="SVA28709.1"/>
    </source>
</evidence>
<organism evidence="1">
    <name type="scientific">marine metagenome</name>
    <dbReference type="NCBI Taxonomy" id="408172"/>
    <lineage>
        <taxon>unclassified sequences</taxon>
        <taxon>metagenomes</taxon>
        <taxon>ecological metagenomes</taxon>
    </lineage>
</organism>
<proteinExistence type="predicted"/>
<accession>A0A381UKP6</accession>
<dbReference type="Pfam" id="PF11306">
    <property type="entry name" value="DUF3108"/>
    <property type="match status" value="1"/>
</dbReference>